<feature type="domain" description="Tll0287-like" evidence="1">
    <location>
        <begin position="120"/>
        <end position="273"/>
    </location>
</feature>
<keyword evidence="3" id="KW-1185">Reference proteome</keyword>
<dbReference type="InterPro" id="IPR021796">
    <property type="entry name" value="Tll0287-like_dom"/>
</dbReference>
<evidence type="ECO:0000313" key="3">
    <source>
        <dbReference type="Proteomes" id="UP001223743"/>
    </source>
</evidence>
<protein>
    <recommendedName>
        <fullName evidence="1">Tll0287-like domain-containing protein</fullName>
    </recommendedName>
</protein>
<evidence type="ECO:0000313" key="2">
    <source>
        <dbReference type="EMBL" id="MDQ0514885.1"/>
    </source>
</evidence>
<dbReference type="Pfam" id="PF11845">
    <property type="entry name" value="Tll0287-like"/>
    <property type="match status" value="1"/>
</dbReference>
<dbReference type="Proteomes" id="UP001223743">
    <property type="component" value="Unassembled WGS sequence"/>
</dbReference>
<reference evidence="2 3" key="1">
    <citation type="submission" date="2023-07" db="EMBL/GenBank/DDBJ databases">
        <title>Genomic Encyclopedia of Type Strains, Phase IV (KMG-IV): sequencing the most valuable type-strain genomes for metagenomic binning, comparative biology and taxonomic classification.</title>
        <authorList>
            <person name="Goeker M."/>
        </authorList>
    </citation>
    <scope>NUCLEOTIDE SEQUENCE [LARGE SCALE GENOMIC DNA]</scope>
    <source>
        <strain evidence="2 3">B1-1</strain>
    </source>
</reference>
<evidence type="ECO:0000259" key="1">
    <source>
        <dbReference type="Pfam" id="PF11845"/>
    </source>
</evidence>
<sequence length="276" mass="29084">MSMIHGVARLGRRRVRPLVMGVAMVVAMTAGAAMIAGKGTASETAVADAAAPGSPEAIASRLSAMLQSARAVISKHQAEINDPAIGDKNLGADVVIAEATENYKAKTGEDPASYPPDSRQGRLIRAQIDAIRDVMDKAQDEINKEGVAFKGFIPATFARLVNESFAERVKGDAHIKVTAPPELVRNRKARPDDWEKQVIAGKFRDPSWSRGAPFAEVVAADGGGTAFRMAVPEYYAASCLSCHGSPKGSIDITGYPREGAAEGDLSSVISITLAQP</sequence>
<name>A0ABU0M1Q8_9HYPH</name>
<proteinExistence type="predicted"/>
<dbReference type="EMBL" id="JAUSWJ010000001">
    <property type="protein sequence ID" value="MDQ0514885.1"/>
    <property type="molecule type" value="Genomic_DNA"/>
</dbReference>
<comment type="caution">
    <text evidence="2">The sequence shown here is derived from an EMBL/GenBank/DDBJ whole genome shotgun (WGS) entry which is preliminary data.</text>
</comment>
<gene>
    <name evidence="2" type="ORF">QO015_000498</name>
</gene>
<organism evidence="2 3">
    <name type="scientific">Kaistia geumhonensis</name>
    <dbReference type="NCBI Taxonomy" id="410839"/>
    <lineage>
        <taxon>Bacteria</taxon>
        <taxon>Pseudomonadati</taxon>
        <taxon>Pseudomonadota</taxon>
        <taxon>Alphaproteobacteria</taxon>
        <taxon>Hyphomicrobiales</taxon>
        <taxon>Kaistiaceae</taxon>
        <taxon>Kaistia</taxon>
    </lineage>
</organism>
<accession>A0ABU0M1Q8</accession>